<dbReference type="EMBL" id="FQVU01000005">
    <property type="protein sequence ID" value="SHH25080.1"/>
    <property type="molecule type" value="Genomic_DNA"/>
</dbReference>
<sequence length="289" mass="32183">MPPVASAAAHTLRRLRRDAGFSQEDLAHRSGVSERTIRSLESGRAKRPHRDTLGEVARALGLERAETESFVASWRQEHRRLDEYFSAAAPEEAMQRDFAAQRDTLRDLQVSTTLLVGADRLHQHLITRRTFQVVVDGVADFLWMVSFDPVTVDPELFAPSACSNMDLAASVDVLDGAKAFLGDFRRGLRAGEIYSVEYTMDYTSAHRAEVVDFETDDESLFSAVRPLSLFLEVRFDPAALPRAAWHVEQETVDRRADVVSPLPVSPFGIVQVAVPSAAPGVHGIRWAWD</sequence>
<dbReference type="InterPro" id="IPR010982">
    <property type="entry name" value="Lambda_DNA-bd_dom_sf"/>
</dbReference>
<accession>A0A1M5RG20</accession>
<dbReference type="Pfam" id="PF13560">
    <property type="entry name" value="HTH_31"/>
    <property type="match status" value="1"/>
</dbReference>
<gene>
    <name evidence="2" type="ORF">SAMN05443575_3536</name>
</gene>
<dbReference type="CDD" id="cd00093">
    <property type="entry name" value="HTH_XRE"/>
    <property type="match status" value="1"/>
</dbReference>
<dbReference type="SUPFAM" id="SSF47413">
    <property type="entry name" value="lambda repressor-like DNA-binding domains"/>
    <property type="match status" value="1"/>
</dbReference>
<dbReference type="SMART" id="SM00530">
    <property type="entry name" value="HTH_XRE"/>
    <property type="match status" value="1"/>
</dbReference>
<keyword evidence="3" id="KW-1185">Reference proteome</keyword>
<dbReference type="Proteomes" id="UP000186132">
    <property type="component" value="Unassembled WGS sequence"/>
</dbReference>
<dbReference type="AlphaFoldDB" id="A0A1M5RG20"/>
<dbReference type="Gene3D" id="1.10.260.40">
    <property type="entry name" value="lambda repressor-like DNA-binding domains"/>
    <property type="match status" value="1"/>
</dbReference>
<dbReference type="RefSeq" id="WP_073391727.1">
    <property type="nucleotide sequence ID" value="NZ_FQVU01000005.1"/>
</dbReference>
<dbReference type="InterPro" id="IPR001387">
    <property type="entry name" value="Cro/C1-type_HTH"/>
</dbReference>
<evidence type="ECO:0000259" key="1">
    <source>
        <dbReference type="PROSITE" id="PS50943"/>
    </source>
</evidence>
<reference evidence="2 3" key="1">
    <citation type="submission" date="2016-11" db="EMBL/GenBank/DDBJ databases">
        <authorList>
            <person name="Jaros S."/>
            <person name="Januszkiewicz K."/>
            <person name="Wedrychowicz H."/>
        </authorList>
    </citation>
    <scope>NUCLEOTIDE SEQUENCE [LARGE SCALE GENOMIC DNA]</scope>
    <source>
        <strain evidence="2 3">DSM 45627</strain>
    </source>
</reference>
<feature type="domain" description="HTH cro/C1-type" evidence="1">
    <location>
        <begin position="12"/>
        <end position="67"/>
    </location>
</feature>
<name>A0A1M5RG20_9ACTN</name>
<protein>
    <submittedName>
        <fullName evidence="2">Helix-turn-helix domain-containing protein</fullName>
    </submittedName>
</protein>
<dbReference type="OrthoDB" id="3690688at2"/>
<evidence type="ECO:0000313" key="2">
    <source>
        <dbReference type="EMBL" id="SHH25080.1"/>
    </source>
</evidence>
<dbReference type="GO" id="GO:0003677">
    <property type="term" value="F:DNA binding"/>
    <property type="evidence" value="ECO:0007669"/>
    <property type="project" value="InterPro"/>
</dbReference>
<dbReference type="STRING" id="1206085.SAMN05443575_3536"/>
<organism evidence="2 3">
    <name type="scientific">Jatrophihabitans endophyticus</name>
    <dbReference type="NCBI Taxonomy" id="1206085"/>
    <lineage>
        <taxon>Bacteria</taxon>
        <taxon>Bacillati</taxon>
        <taxon>Actinomycetota</taxon>
        <taxon>Actinomycetes</taxon>
        <taxon>Jatrophihabitantales</taxon>
        <taxon>Jatrophihabitantaceae</taxon>
        <taxon>Jatrophihabitans</taxon>
    </lineage>
</organism>
<proteinExistence type="predicted"/>
<evidence type="ECO:0000313" key="3">
    <source>
        <dbReference type="Proteomes" id="UP000186132"/>
    </source>
</evidence>
<dbReference type="PROSITE" id="PS50943">
    <property type="entry name" value="HTH_CROC1"/>
    <property type="match status" value="1"/>
</dbReference>